<sequence>MAAVAAPGASAAAARPAFDCVLDGRLWVGPAFPAVDHSRDLVGLGISHVVNATQDVPCAFPDLFEYLRVPIADDPEEPVAVHLPEAFEFVRGALDAGGRVYIHCHAGVSRSGTIAIFCVMRLQSLSLREAYGHVTERRPVVQPNLGFFAALVDAEGKDPPSYSLKDYCSDTLSADFAGGIF</sequence>
<keyword evidence="1" id="KW-0378">Hydrolase</keyword>
<dbReference type="PANTHER" id="PTHR46377">
    <property type="entry name" value="DUAL SPECIFICITY PROTEIN PHOSPHATASE 19"/>
    <property type="match status" value="1"/>
</dbReference>
<dbReference type="Pfam" id="PF00782">
    <property type="entry name" value="DSPc"/>
    <property type="match status" value="1"/>
</dbReference>
<dbReference type="InterPro" id="IPR016130">
    <property type="entry name" value="Tyr_Pase_AS"/>
</dbReference>
<organism evidence="5">
    <name type="scientific">Alexandrium monilatum</name>
    <dbReference type="NCBI Taxonomy" id="311494"/>
    <lineage>
        <taxon>Eukaryota</taxon>
        <taxon>Sar</taxon>
        <taxon>Alveolata</taxon>
        <taxon>Dinophyceae</taxon>
        <taxon>Gonyaulacales</taxon>
        <taxon>Pyrocystaceae</taxon>
        <taxon>Alexandrium</taxon>
    </lineage>
</organism>
<name>A0A7S4QE25_9DINO</name>
<dbReference type="AlphaFoldDB" id="A0A7S4QE25"/>
<accession>A0A7S4QE25</accession>
<proteinExistence type="predicted"/>
<evidence type="ECO:0000256" key="1">
    <source>
        <dbReference type="ARBA" id="ARBA00022801"/>
    </source>
</evidence>
<feature type="domain" description="Tyrosine specific protein phosphatases" evidence="4">
    <location>
        <begin position="84"/>
        <end position="139"/>
    </location>
</feature>
<dbReference type="InterPro" id="IPR029021">
    <property type="entry name" value="Prot-tyrosine_phosphatase-like"/>
</dbReference>
<protein>
    <recommendedName>
        <fullName evidence="6">Protein-tyrosine-phosphatase</fullName>
    </recommendedName>
</protein>
<gene>
    <name evidence="5" type="ORF">AMON00008_LOCUS18980</name>
</gene>
<dbReference type="PROSITE" id="PS00383">
    <property type="entry name" value="TYR_PHOSPHATASE_1"/>
    <property type="match status" value="1"/>
</dbReference>
<evidence type="ECO:0000256" key="2">
    <source>
        <dbReference type="ARBA" id="ARBA00022912"/>
    </source>
</evidence>
<dbReference type="EMBL" id="HBNR01027958">
    <property type="protein sequence ID" value="CAE4580820.1"/>
    <property type="molecule type" value="Transcribed_RNA"/>
</dbReference>
<evidence type="ECO:0008006" key="6">
    <source>
        <dbReference type="Google" id="ProtNLM"/>
    </source>
</evidence>
<feature type="domain" description="Tyrosine-protein phosphatase" evidence="3">
    <location>
        <begin position="18"/>
        <end position="160"/>
    </location>
</feature>
<dbReference type="Gene3D" id="3.90.190.10">
    <property type="entry name" value="Protein tyrosine phosphatase superfamily"/>
    <property type="match status" value="1"/>
</dbReference>
<dbReference type="GO" id="GO:0005737">
    <property type="term" value="C:cytoplasm"/>
    <property type="evidence" value="ECO:0007669"/>
    <property type="project" value="TreeGrafter"/>
</dbReference>
<dbReference type="InterPro" id="IPR020422">
    <property type="entry name" value="TYR_PHOSPHATASE_DUAL_dom"/>
</dbReference>
<dbReference type="SUPFAM" id="SSF52799">
    <property type="entry name" value="(Phosphotyrosine protein) phosphatases II"/>
    <property type="match status" value="1"/>
</dbReference>
<dbReference type="GO" id="GO:0008579">
    <property type="term" value="F:JUN kinase phosphatase activity"/>
    <property type="evidence" value="ECO:0007669"/>
    <property type="project" value="TreeGrafter"/>
</dbReference>
<evidence type="ECO:0000313" key="5">
    <source>
        <dbReference type="EMBL" id="CAE4580820.1"/>
    </source>
</evidence>
<dbReference type="PROSITE" id="PS50054">
    <property type="entry name" value="TYR_PHOSPHATASE_DUAL"/>
    <property type="match status" value="1"/>
</dbReference>
<evidence type="ECO:0000259" key="3">
    <source>
        <dbReference type="PROSITE" id="PS50054"/>
    </source>
</evidence>
<dbReference type="SMART" id="SM00195">
    <property type="entry name" value="DSPc"/>
    <property type="match status" value="1"/>
</dbReference>
<dbReference type="InterPro" id="IPR000340">
    <property type="entry name" value="Dual-sp_phosphatase_cat-dom"/>
</dbReference>
<dbReference type="PANTHER" id="PTHR46377:SF1">
    <property type="entry name" value="DUAL SPECIFICITY PROTEIN PHOSPHATASE 19"/>
    <property type="match status" value="1"/>
</dbReference>
<keyword evidence="2" id="KW-0904">Protein phosphatase</keyword>
<evidence type="ECO:0000259" key="4">
    <source>
        <dbReference type="PROSITE" id="PS50056"/>
    </source>
</evidence>
<dbReference type="PROSITE" id="PS50056">
    <property type="entry name" value="TYR_PHOSPHATASE_2"/>
    <property type="match status" value="1"/>
</dbReference>
<dbReference type="InterPro" id="IPR000387">
    <property type="entry name" value="Tyr_Pase_dom"/>
</dbReference>
<dbReference type="CDD" id="cd14498">
    <property type="entry name" value="DSP"/>
    <property type="match status" value="1"/>
</dbReference>
<reference evidence="5" key="1">
    <citation type="submission" date="2021-01" db="EMBL/GenBank/DDBJ databases">
        <authorList>
            <person name="Corre E."/>
            <person name="Pelletier E."/>
            <person name="Niang G."/>
            <person name="Scheremetjew M."/>
            <person name="Finn R."/>
            <person name="Kale V."/>
            <person name="Holt S."/>
            <person name="Cochrane G."/>
            <person name="Meng A."/>
            <person name="Brown T."/>
            <person name="Cohen L."/>
        </authorList>
    </citation>
    <scope>NUCLEOTIDE SEQUENCE</scope>
    <source>
        <strain evidence="5">CCMP3105</strain>
    </source>
</reference>